<keyword evidence="2" id="KW-0812">Transmembrane</keyword>
<feature type="region of interest" description="Disordered" evidence="1">
    <location>
        <begin position="127"/>
        <end position="148"/>
    </location>
</feature>
<feature type="transmembrane region" description="Helical" evidence="2">
    <location>
        <begin position="230"/>
        <end position="256"/>
    </location>
</feature>
<feature type="transmembrane region" description="Helical" evidence="2">
    <location>
        <begin position="287"/>
        <end position="306"/>
    </location>
</feature>
<dbReference type="EMBL" id="BAABKN010000032">
    <property type="protein sequence ID" value="GAA4756278.1"/>
    <property type="molecule type" value="Genomic_DNA"/>
</dbReference>
<evidence type="ECO:0000313" key="3">
    <source>
        <dbReference type="EMBL" id="GAA4756278.1"/>
    </source>
</evidence>
<protein>
    <recommendedName>
        <fullName evidence="5">DUF4064 domain-containing protein</fullName>
    </recommendedName>
</protein>
<feature type="transmembrane region" description="Helical" evidence="2">
    <location>
        <begin position="177"/>
        <end position="205"/>
    </location>
</feature>
<evidence type="ECO:0000256" key="1">
    <source>
        <dbReference type="SAM" id="MobiDB-lite"/>
    </source>
</evidence>
<feature type="transmembrane region" description="Helical" evidence="2">
    <location>
        <begin position="262"/>
        <end position="280"/>
    </location>
</feature>
<proteinExistence type="predicted"/>
<feature type="transmembrane region" description="Helical" evidence="2">
    <location>
        <begin position="58"/>
        <end position="78"/>
    </location>
</feature>
<feature type="transmembrane region" description="Helical" evidence="2">
    <location>
        <begin position="90"/>
        <end position="119"/>
    </location>
</feature>
<accession>A0ABP8ZHV5</accession>
<evidence type="ECO:0008006" key="5">
    <source>
        <dbReference type="Google" id="ProtNLM"/>
    </source>
</evidence>
<keyword evidence="2" id="KW-0472">Membrane</keyword>
<comment type="caution">
    <text evidence="3">The sequence shown here is derived from an EMBL/GenBank/DDBJ whole genome shotgun (WGS) entry which is preliminary data.</text>
</comment>
<organism evidence="3 4">
    <name type="scientific">Nocardioides endophyticus</name>
    <dbReference type="NCBI Taxonomy" id="1353775"/>
    <lineage>
        <taxon>Bacteria</taxon>
        <taxon>Bacillati</taxon>
        <taxon>Actinomycetota</taxon>
        <taxon>Actinomycetes</taxon>
        <taxon>Propionibacteriales</taxon>
        <taxon>Nocardioidaceae</taxon>
        <taxon>Nocardioides</taxon>
    </lineage>
</organism>
<keyword evidence="2" id="KW-1133">Transmembrane helix</keyword>
<sequence length="319" mass="33348">MAGWLIMVGSAFALGLVVQRLSELHTLENLQRIDRMLAEPPGSELGISADAMLTALRTLLMVTAGCATAAGILGYHVLRRSRSARLAVTVLAVPLFLAGLATNGFITSVVAASAAILWLQPARSWFDGKPPPERRTAPTPASAGPPVPTAFSTHLTGAPAAPMPSPVIAGAPARPPAVLWACVLTWVCTAFVTVGLVASAVALAVSPDLMLDEVHKDNPDLAAQGVSDDLLLVATYVMIAGLVLWCVSAAGLAVLVLRRVDWARIVLVVSAATCAVFCLVGSAVGAFVLVAPLLASVFVVVMLVRADTRPWFERRELPR</sequence>
<dbReference type="Proteomes" id="UP001499882">
    <property type="component" value="Unassembled WGS sequence"/>
</dbReference>
<name>A0ABP8ZHV5_9ACTN</name>
<evidence type="ECO:0000313" key="4">
    <source>
        <dbReference type="Proteomes" id="UP001499882"/>
    </source>
</evidence>
<keyword evidence="4" id="KW-1185">Reference proteome</keyword>
<reference evidence="4" key="1">
    <citation type="journal article" date="2019" name="Int. J. Syst. Evol. Microbiol.">
        <title>The Global Catalogue of Microorganisms (GCM) 10K type strain sequencing project: providing services to taxonomists for standard genome sequencing and annotation.</title>
        <authorList>
            <consortium name="The Broad Institute Genomics Platform"/>
            <consortium name="The Broad Institute Genome Sequencing Center for Infectious Disease"/>
            <person name="Wu L."/>
            <person name="Ma J."/>
        </authorList>
    </citation>
    <scope>NUCLEOTIDE SEQUENCE [LARGE SCALE GENOMIC DNA]</scope>
    <source>
        <strain evidence="4">JCM 18532</strain>
    </source>
</reference>
<gene>
    <name evidence="3" type="ORF">GCM10023350_47300</name>
</gene>
<evidence type="ECO:0000256" key="2">
    <source>
        <dbReference type="SAM" id="Phobius"/>
    </source>
</evidence>